<feature type="compositionally biased region" description="Basic and acidic residues" evidence="1">
    <location>
        <begin position="377"/>
        <end position="387"/>
    </location>
</feature>
<evidence type="ECO:0000256" key="1">
    <source>
        <dbReference type="SAM" id="MobiDB-lite"/>
    </source>
</evidence>
<dbReference type="AlphaFoldDB" id="A0AAD6V003"/>
<keyword evidence="3" id="KW-1185">Reference proteome</keyword>
<feature type="compositionally biased region" description="Acidic residues" evidence="1">
    <location>
        <begin position="432"/>
        <end position="444"/>
    </location>
</feature>
<evidence type="ECO:0000313" key="3">
    <source>
        <dbReference type="Proteomes" id="UP001219525"/>
    </source>
</evidence>
<feature type="region of interest" description="Disordered" evidence="1">
    <location>
        <begin position="368"/>
        <end position="486"/>
    </location>
</feature>
<organism evidence="2 3">
    <name type="scientific">Mycena pura</name>
    <dbReference type="NCBI Taxonomy" id="153505"/>
    <lineage>
        <taxon>Eukaryota</taxon>
        <taxon>Fungi</taxon>
        <taxon>Dikarya</taxon>
        <taxon>Basidiomycota</taxon>
        <taxon>Agaricomycotina</taxon>
        <taxon>Agaricomycetes</taxon>
        <taxon>Agaricomycetidae</taxon>
        <taxon>Agaricales</taxon>
        <taxon>Marasmiineae</taxon>
        <taxon>Mycenaceae</taxon>
        <taxon>Mycena</taxon>
    </lineage>
</organism>
<accession>A0AAD6V003</accession>
<protein>
    <recommendedName>
        <fullName evidence="4">MULE transposase domain-containing protein</fullName>
    </recommendedName>
</protein>
<evidence type="ECO:0008006" key="4">
    <source>
        <dbReference type="Google" id="ProtNLM"/>
    </source>
</evidence>
<dbReference type="Proteomes" id="UP001219525">
    <property type="component" value="Unassembled WGS sequence"/>
</dbReference>
<reference evidence="2" key="1">
    <citation type="submission" date="2023-03" db="EMBL/GenBank/DDBJ databases">
        <title>Massive genome expansion in bonnet fungi (Mycena s.s.) driven by repeated elements and novel gene families across ecological guilds.</title>
        <authorList>
            <consortium name="Lawrence Berkeley National Laboratory"/>
            <person name="Harder C.B."/>
            <person name="Miyauchi S."/>
            <person name="Viragh M."/>
            <person name="Kuo A."/>
            <person name="Thoen E."/>
            <person name="Andreopoulos B."/>
            <person name="Lu D."/>
            <person name="Skrede I."/>
            <person name="Drula E."/>
            <person name="Henrissat B."/>
            <person name="Morin E."/>
            <person name="Kohler A."/>
            <person name="Barry K."/>
            <person name="LaButti K."/>
            <person name="Morin E."/>
            <person name="Salamov A."/>
            <person name="Lipzen A."/>
            <person name="Mereny Z."/>
            <person name="Hegedus B."/>
            <person name="Baldrian P."/>
            <person name="Stursova M."/>
            <person name="Weitz H."/>
            <person name="Taylor A."/>
            <person name="Grigoriev I.V."/>
            <person name="Nagy L.G."/>
            <person name="Martin F."/>
            <person name="Kauserud H."/>
        </authorList>
    </citation>
    <scope>NUCLEOTIDE SEQUENCE</scope>
    <source>
        <strain evidence="2">9144</strain>
    </source>
</reference>
<gene>
    <name evidence="2" type="ORF">GGX14DRAFT_573150</name>
</gene>
<sequence length="581" mass="65308">MDELVSPRQRVEMVSGEIWKTSGYRFTVRYHEKLKRGHTTCYWCSQDEAHKKKSKASSDPEIHNRDNVGMKRFPCANHLLVSCRVRDSGNDDELEVVVHLVHCAVHVLYQDVSMPAEGLPSCLSAAQIYRAWVEFSKEHWHFDDDQLTSLKKLLAEHPEDINVFEPADIATRLHGKILEVGVDATYSTSSRHLELYSIMGEHQEQGKRIQALTAWAKCVREKYGVHPTFTHVDKGMAEIGMLKEVWDVKISLCWWHLRRAVHTRLKNGKLATTPYNSTRVCAKFDFINTAFIPAAQADTGDYDDLASPVVPPPSQVPESTVSEMRTVTSGLHITIQRPLASIGSTAGRANLPDVPGADVHVDTDVAEAASHAPAPRTGKENDQHGPRTDVLTRSGRVSKPMQPHGEAAAPEDVARAIGERVSKQRRQALDTDTSDCQETDEEEQPRDARRTFCPSGAHSQDDGEALLRPSSSRVPASQSRGNQVLGGRTDTQWELWARSAHPEIPVLKTTMMLESHWRRIKHDFLHHFHMPRCDLLAWILITKLAPTFYRQLDGLLMNTISRTRPKGTVDARAPRPRQCTS</sequence>
<proteinExistence type="predicted"/>
<feature type="compositionally biased region" description="Polar residues" evidence="1">
    <location>
        <begin position="469"/>
        <end position="482"/>
    </location>
</feature>
<feature type="compositionally biased region" description="Basic and acidic residues" evidence="1">
    <location>
        <begin position="412"/>
        <end position="422"/>
    </location>
</feature>
<comment type="caution">
    <text evidence="2">The sequence shown here is derived from an EMBL/GenBank/DDBJ whole genome shotgun (WGS) entry which is preliminary data.</text>
</comment>
<dbReference type="EMBL" id="JARJCW010000071">
    <property type="protein sequence ID" value="KAJ7198711.1"/>
    <property type="molecule type" value="Genomic_DNA"/>
</dbReference>
<name>A0AAD6V003_9AGAR</name>
<evidence type="ECO:0000313" key="2">
    <source>
        <dbReference type="EMBL" id="KAJ7198711.1"/>
    </source>
</evidence>